<dbReference type="Proteomes" id="UP001497383">
    <property type="component" value="Chromosome 4"/>
</dbReference>
<feature type="region of interest" description="Disordered" evidence="1">
    <location>
        <begin position="57"/>
        <end position="77"/>
    </location>
</feature>
<dbReference type="InterPro" id="IPR007148">
    <property type="entry name" value="SSU_processome_Utp12"/>
</dbReference>
<feature type="region of interest" description="Disordered" evidence="1">
    <location>
        <begin position="333"/>
        <end position="357"/>
    </location>
</feature>
<dbReference type="GeneID" id="92208429"/>
<evidence type="ECO:0000259" key="2">
    <source>
        <dbReference type="Pfam" id="PF04003"/>
    </source>
</evidence>
<proteinExistence type="predicted"/>
<dbReference type="Pfam" id="PF04003">
    <property type="entry name" value="Utp12"/>
    <property type="match status" value="1"/>
</dbReference>
<sequence>MKSFRIYQDRIAKAVSRSGKNEIQFYKIDASGQTKLTGSVFLDHPVLDFKFNSSEHDEHVSKTKPASRKRVLNGGAAATSKTNSADAETLLGVVLQDASVVILSADSNSIMHTQRFHNGNDKDKDKDKSLEFSSIVRYASDTMWCVTKSRDLVKFNPMASAKLSKVAKLPKSNTICMSGEYRVCLGTGNSVESGKIVKDKYVKTQIFPSVKGEIVQIELLDAQTCVVLTADGHGYVVPLDSATLQRLETEDTIEKISIVRADNEQYIIAITVGAKLDIFTSDGRRINSISVPSSLRVECVISVDNQPMVRLGHDDHTSMQFQPFALDQTRVDVQNGAPTPESNGVNSSSIIRLPDGEDGDGVSRDLYELLSSSTLDKSESHKLCKSKSYEYDDDDDDDEKIKKIVSKLSREQSEKLFTVVSEQVSQDVTANFRLNVWLKWLLLIHGGNFARSNNVSVKSLQNQLEAGLKVLPRLYAIKGKLQLLKLQSELKSSAPLENNDVTTTVEDESMMYANGEVDDTPAPE</sequence>
<organism evidence="3 4">
    <name type="scientific">Lodderomyces beijingensis</name>
    <dbReference type="NCBI Taxonomy" id="1775926"/>
    <lineage>
        <taxon>Eukaryota</taxon>
        <taxon>Fungi</taxon>
        <taxon>Dikarya</taxon>
        <taxon>Ascomycota</taxon>
        <taxon>Saccharomycotina</taxon>
        <taxon>Pichiomycetes</taxon>
        <taxon>Debaryomycetaceae</taxon>
        <taxon>Candida/Lodderomyces clade</taxon>
        <taxon>Lodderomyces</taxon>
    </lineage>
</organism>
<evidence type="ECO:0000313" key="3">
    <source>
        <dbReference type="EMBL" id="CAK9439009.1"/>
    </source>
</evidence>
<name>A0ABP0ZLI9_9ASCO</name>
<feature type="compositionally biased region" description="Polar residues" evidence="1">
    <location>
        <begin position="336"/>
        <end position="350"/>
    </location>
</feature>
<dbReference type="EMBL" id="OZ022408">
    <property type="protein sequence ID" value="CAK9439009.1"/>
    <property type="molecule type" value="Genomic_DNA"/>
</dbReference>
<dbReference type="RefSeq" id="XP_066830171.1">
    <property type="nucleotide sequence ID" value="XM_066973321.1"/>
</dbReference>
<feature type="domain" description="Small-subunit processome Utp12" evidence="2">
    <location>
        <begin position="397"/>
        <end position="485"/>
    </location>
</feature>
<evidence type="ECO:0000256" key="1">
    <source>
        <dbReference type="SAM" id="MobiDB-lite"/>
    </source>
</evidence>
<reference evidence="3 4" key="1">
    <citation type="submission" date="2024-03" db="EMBL/GenBank/DDBJ databases">
        <authorList>
            <person name="Brejova B."/>
        </authorList>
    </citation>
    <scope>NUCLEOTIDE SEQUENCE [LARGE SCALE GENOMIC DNA]</scope>
    <source>
        <strain evidence="3 4">CBS 14171</strain>
    </source>
</reference>
<gene>
    <name evidence="3" type="ORF">LODBEIA_P32330</name>
</gene>
<accession>A0ABP0ZLI9</accession>
<protein>
    <recommendedName>
        <fullName evidence="2">Small-subunit processome Utp12 domain-containing protein</fullName>
    </recommendedName>
</protein>
<evidence type="ECO:0000313" key="4">
    <source>
        <dbReference type="Proteomes" id="UP001497383"/>
    </source>
</evidence>
<keyword evidence="4" id="KW-1185">Reference proteome</keyword>